<dbReference type="GO" id="GO:0006508">
    <property type="term" value="P:proteolysis"/>
    <property type="evidence" value="ECO:0007669"/>
    <property type="project" value="InterPro"/>
</dbReference>
<evidence type="ECO:0000313" key="2">
    <source>
        <dbReference type="EMBL" id="HAT1584030.1"/>
    </source>
</evidence>
<dbReference type="InterPro" id="IPR006199">
    <property type="entry name" value="LexA_DNA-bd_dom"/>
</dbReference>
<reference evidence="2" key="1">
    <citation type="journal article" date="2018" name="Genome Biol.">
        <title>SKESA: strategic k-mer extension for scrupulous assemblies.</title>
        <authorList>
            <person name="Souvorov A."/>
            <person name="Agarwala R."/>
            <person name="Lipman D.J."/>
        </authorList>
    </citation>
    <scope>NUCLEOTIDE SEQUENCE</scope>
    <source>
        <strain evidence="2">YDC697-2</strain>
    </source>
</reference>
<dbReference type="PANTHER" id="PTHR33516:SF2">
    <property type="entry name" value="LEXA REPRESSOR-RELATED"/>
    <property type="match status" value="1"/>
</dbReference>
<reference evidence="2" key="2">
    <citation type="submission" date="2020-11" db="EMBL/GenBank/DDBJ databases">
        <authorList>
            <consortium name="NCBI Pathogen Detection Project"/>
        </authorList>
    </citation>
    <scope>NUCLEOTIDE SEQUENCE</scope>
    <source>
        <strain evidence="2">YDC697-2</strain>
    </source>
</reference>
<dbReference type="PANTHER" id="PTHR33516">
    <property type="entry name" value="LEXA REPRESSOR"/>
    <property type="match status" value="1"/>
</dbReference>
<dbReference type="EMBL" id="DACSDU010000001">
    <property type="protein sequence ID" value="HAT1584030.1"/>
    <property type="molecule type" value="Genomic_DNA"/>
</dbReference>
<protein>
    <submittedName>
        <fullName evidence="2">LexA family transcriptional regulator</fullName>
    </submittedName>
</protein>
<proteinExistence type="predicted"/>
<dbReference type="InterPro" id="IPR036390">
    <property type="entry name" value="WH_DNA-bd_sf"/>
</dbReference>
<dbReference type="Pfam" id="PF01726">
    <property type="entry name" value="LexA_DNA_bind"/>
    <property type="match status" value="1"/>
</dbReference>
<dbReference type="SUPFAM" id="SSF46785">
    <property type="entry name" value="Winged helix' DNA-binding domain"/>
    <property type="match status" value="1"/>
</dbReference>
<dbReference type="Proteomes" id="UP000864563">
    <property type="component" value="Unassembled WGS sequence"/>
</dbReference>
<accession>A0A8H9NRD5</accession>
<sequence>MCKQGGTGSMMNLTARQQHVLDTLISFQREHGYPPTNTELSGLLGCSSPNAAADHLRALERKGAITLTRGVSRGIAINDPENTADADSLLHALVNGEDGAKDRAIAYLKNKGIRV</sequence>
<dbReference type="AlphaFoldDB" id="A0A8H9NRD5"/>
<comment type="caution">
    <text evidence="2">The sequence shown here is derived from an EMBL/GenBank/DDBJ whole genome shotgun (WGS) entry which is preliminary data.</text>
</comment>
<dbReference type="InterPro" id="IPR036388">
    <property type="entry name" value="WH-like_DNA-bd_sf"/>
</dbReference>
<feature type="domain" description="LexA repressor DNA-binding" evidence="1">
    <location>
        <begin position="10"/>
        <end position="74"/>
    </location>
</feature>
<dbReference type="Gene3D" id="1.10.10.10">
    <property type="entry name" value="Winged helix-like DNA-binding domain superfamily/Winged helix DNA-binding domain"/>
    <property type="match status" value="1"/>
</dbReference>
<name>A0A8H9NRD5_9ENTR</name>
<gene>
    <name evidence="2" type="ORF">I8Y00_000326</name>
</gene>
<dbReference type="GO" id="GO:0004252">
    <property type="term" value="F:serine-type endopeptidase activity"/>
    <property type="evidence" value="ECO:0007669"/>
    <property type="project" value="InterPro"/>
</dbReference>
<dbReference type="InterPro" id="IPR050077">
    <property type="entry name" value="LexA_repressor"/>
</dbReference>
<organism evidence="2">
    <name type="scientific">Citrobacter farmeri</name>
    <dbReference type="NCBI Taxonomy" id="67824"/>
    <lineage>
        <taxon>Bacteria</taxon>
        <taxon>Pseudomonadati</taxon>
        <taxon>Pseudomonadota</taxon>
        <taxon>Gammaproteobacteria</taxon>
        <taxon>Enterobacterales</taxon>
        <taxon>Enterobacteriaceae</taxon>
        <taxon>Citrobacter</taxon>
    </lineage>
</organism>
<evidence type="ECO:0000259" key="1">
    <source>
        <dbReference type="Pfam" id="PF01726"/>
    </source>
</evidence>